<accession>A0A7Z7LFY2</accession>
<proteinExistence type="predicted"/>
<reference evidence="1 2" key="1">
    <citation type="submission" date="2017-01" db="EMBL/GenBank/DDBJ databases">
        <authorList>
            <person name="Erauso G."/>
        </authorList>
    </citation>
    <scope>NUCLEOTIDE SEQUENCE [LARGE SCALE GENOMIC DNA]</scope>
    <source>
        <strain evidence="1">MESINF1</strain>
    </source>
</reference>
<dbReference type="AlphaFoldDB" id="A0A7Z7LFY2"/>
<sequence>MSFMVSPPEFCFQTTYEELKPGLKYIQAGPDELPDYL</sequence>
<gene>
    <name evidence="1" type="ORF">MESINF_1286</name>
</gene>
<keyword evidence="2" id="KW-1185">Reference proteome</keyword>
<dbReference type="EMBL" id="LS974202">
    <property type="protein sequence ID" value="SSC12730.1"/>
    <property type="molecule type" value="Genomic_DNA"/>
</dbReference>
<name>A0A7Z7LFY2_9BACT</name>
<dbReference type="Proteomes" id="UP000250796">
    <property type="component" value="Chromosome MESINF"/>
</dbReference>
<protein>
    <submittedName>
        <fullName evidence="1">Uncharacterized protein</fullName>
    </submittedName>
</protein>
<evidence type="ECO:0000313" key="1">
    <source>
        <dbReference type="EMBL" id="SSC12730.1"/>
    </source>
</evidence>
<evidence type="ECO:0000313" key="2">
    <source>
        <dbReference type="Proteomes" id="UP000250796"/>
    </source>
</evidence>
<organism evidence="1 2">
    <name type="scientific">Mesotoga infera</name>
    <dbReference type="NCBI Taxonomy" id="1236046"/>
    <lineage>
        <taxon>Bacteria</taxon>
        <taxon>Thermotogati</taxon>
        <taxon>Thermotogota</taxon>
        <taxon>Thermotogae</taxon>
        <taxon>Kosmotogales</taxon>
        <taxon>Kosmotogaceae</taxon>
        <taxon>Mesotoga</taxon>
    </lineage>
</organism>
<dbReference type="KEGG" id="minf:MESINF_1286"/>